<reference evidence="8 9" key="1">
    <citation type="submission" date="2020-01" db="EMBL/GenBank/DDBJ databases">
        <title>Complete genome sequence of a human oral phylogroup 1 Treponema sp. strain ATCC 700766, originally isolated from periodontitis dental plaque.</title>
        <authorList>
            <person name="Chan Y."/>
            <person name="Huo Y.-B."/>
            <person name="Yu X.-L."/>
            <person name="Zeng H."/>
            <person name="Leung W.-K."/>
            <person name="Watt R.M."/>
        </authorList>
    </citation>
    <scope>NUCLEOTIDE SEQUENCE [LARGE SCALE GENOMIC DNA]</scope>
    <source>
        <strain evidence="8 9">OMZ 804</strain>
    </source>
</reference>
<sequence length="411" mass="45037">MKIWLKYFIGIVLGVTFALVAGAENTLFVQAVDFLSKAAIQFGRYALYPAVFFGFTLSIFELRENRSLLKVAIITSLIICGAALLLSCIGLISVLIHTPARIPIFVEGISDVQVLGVKESLLQLLPSSSFEALINGTYILPLCIFGGFAGAGCAVDRNIAKPTITLIDSLARISYAVLVFFVDMLVFGMVAVSSYWVIKFHEMLLTAVFADFAILLIVDLLIIALVIYPALLKIFCRDINPYRVLYASLAPMMAAFFSQDTHVALSVLLRHSNESLGVRRRISSVALPVFSNFGRAGSALVITVSFVVILKSYSINVFRIAFSDIFWLVGYASLFSCLLGRFSIGGTYIALTSLCMLYGRGFESGYLILRPAAFFISSIAAAINALTAITGTYITAYRFNMTGRKDLRFFI</sequence>
<dbReference type="EMBL" id="CP048020">
    <property type="protein sequence ID" value="QHX43932.1"/>
    <property type="molecule type" value="Genomic_DNA"/>
</dbReference>
<evidence type="ECO:0000256" key="5">
    <source>
        <dbReference type="ARBA" id="ARBA00022989"/>
    </source>
</evidence>
<dbReference type="GO" id="GO:0015184">
    <property type="term" value="F:L-cystine transmembrane transporter activity"/>
    <property type="evidence" value="ECO:0007669"/>
    <property type="project" value="TreeGrafter"/>
</dbReference>
<comment type="subcellular location">
    <subcellularLocation>
        <location evidence="1">Membrane</location>
        <topology evidence="1">Multi-pass membrane protein</topology>
    </subcellularLocation>
</comment>
<feature type="transmembrane region" description="Helical" evidence="7">
    <location>
        <begin position="289"/>
        <end position="313"/>
    </location>
</feature>
<feature type="transmembrane region" description="Helical" evidence="7">
    <location>
        <begin position="325"/>
        <end position="351"/>
    </location>
</feature>
<feature type="transmembrane region" description="Helical" evidence="7">
    <location>
        <begin position="204"/>
        <end position="232"/>
    </location>
</feature>
<accession>A0A6P1Y4T4</accession>
<evidence type="ECO:0000256" key="2">
    <source>
        <dbReference type="ARBA" id="ARBA00006148"/>
    </source>
</evidence>
<dbReference type="AlphaFoldDB" id="A0A6P1Y4T4"/>
<feature type="transmembrane region" description="Helical" evidence="7">
    <location>
        <begin position="72"/>
        <end position="96"/>
    </location>
</feature>
<dbReference type="SUPFAM" id="SSF118215">
    <property type="entry name" value="Proton glutamate symport protein"/>
    <property type="match status" value="1"/>
</dbReference>
<dbReference type="GO" id="GO:0005886">
    <property type="term" value="C:plasma membrane"/>
    <property type="evidence" value="ECO:0007669"/>
    <property type="project" value="TreeGrafter"/>
</dbReference>
<protein>
    <submittedName>
        <fullName evidence="8">Dicarboxylate/amino acid:cation symporter</fullName>
    </submittedName>
</protein>
<feature type="transmembrane region" description="Helical" evidence="7">
    <location>
        <begin position="175"/>
        <end position="198"/>
    </location>
</feature>
<evidence type="ECO:0000313" key="8">
    <source>
        <dbReference type="EMBL" id="QHX43932.1"/>
    </source>
</evidence>
<feature type="transmembrane region" description="Helical" evidence="7">
    <location>
        <begin position="132"/>
        <end position="155"/>
    </location>
</feature>
<evidence type="ECO:0000256" key="7">
    <source>
        <dbReference type="SAM" id="Phobius"/>
    </source>
</evidence>
<feature type="transmembrane region" description="Helical" evidence="7">
    <location>
        <begin position="244"/>
        <end position="269"/>
    </location>
</feature>
<feature type="transmembrane region" description="Helical" evidence="7">
    <location>
        <begin position="39"/>
        <end position="60"/>
    </location>
</feature>
<dbReference type="PANTHER" id="PTHR42865">
    <property type="entry name" value="PROTON/GLUTAMATE-ASPARTATE SYMPORTER"/>
    <property type="match status" value="1"/>
</dbReference>
<dbReference type="KEGG" id="trz:GWP43_11295"/>
<evidence type="ECO:0000313" key="9">
    <source>
        <dbReference type="Proteomes" id="UP000464374"/>
    </source>
</evidence>
<gene>
    <name evidence="8" type="ORF">GWP43_11295</name>
</gene>
<dbReference type="RefSeq" id="WP_162664236.1">
    <property type="nucleotide sequence ID" value="NZ_CP048020.1"/>
</dbReference>
<keyword evidence="5 7" id="KW-1133">Transmembrane helix</keyword>
<dbReference type="InterPro" id="IPR001991">
    <property type="entry name" value="Na-dicarboxylate_symporter"/>
</dbReference>
<organism evidence="8 9">
    <name type="scientific">Treponema vincentii</name>
    <dbReference type="NCBI Taxonomy" id="69710"/>
    <lineage>
        <taxon>Bacteria</taxon>
        <taxon>Pseudomonadati</taxon>
        <taxon>Spirochaetota</taxon>
        <taxon>Spirochaetia</taxon>
        <taxon>Spirochaetales</taxon>
        <taxon>Treponemataceae</taxon>
        <taxon>Treponema</taxon>
    </lineage>
</organism>
<keyword evidence="4 7" id="KW-0812">Transmembrane</keyword>
<keyword evidence="6 7" id="KW-0472">Membrane</keyword>
<dbReference type="Gene3D" id="1.10.3860.10">
    <property type="entry name" value="Sodium:dicarboxylate symporter"/>
    <property type="match status" value="1"/>
</dbReference>
<dbReference type="Proteomes" id="UP000464374">
    <property type="component" value="Chromosome"/>
</dbReference>
<dbReference type="InterPro" id="IPR036458">
    <property type="entry name" value="Na:dicarbo_symporter_sf"/>
</dbReference>
<feature type="transmembrane region" description="Helical" evidence="7">
    <location>
        <begin position="371"/>
        <end position="396"/>
    </location>
</feature>
<dbReference type="GO" id="GO:0015293">
    <property type="term" value="F:symporter activity"/>
    <property type="evidence" value="ECO:0007669"/>
    <property type="project" value="InterPro"/>
</dbReference>
<keyword evidence="3" id="KW-0813">Transport</keyword>
<proteinExistence type="inferred from homology"/>
<evidence type="ECO:0000256" key="3">
    <source>
        <dbReference type="ARBA" id="ARBA00022448"/>
    </source>
</evidence>
<name>A0A6P1Y4T4_9SPIR</name>
<evidence type="ECO:0000256" key="6">
    <source>
        <dbReference type="ARBA" id="ARBA00023136"/>
    </source>
</evidence>
<comment type="similarity">
    <text evidence="2">Belongs to the dicarboxylate/amino acid:cation symporter (DAACS) (TC 2.A.23) family.</text>
</comment>
<dbReference type="PANTHER" id="PTHR42865:SF5">
    <property type="entry name" value="L-CYSTINE TRANSPORTER TCYP"/>
    <property type="match status" value="1"/>
</dbReference>
<evidence type="ECO:0000256" key="1">
    <source>
        <dbReference type="ARBA" id="ARBA00004141"/>
    </source>
</evidence>
<dbReference type="Pfam" id="PF00375">
    <property type="entry name" value="SDF"/>
    <property type="match status" value="1"/>
</dbReference>
<evidence type="ECO:0000256" key="4">
    <source>
        <dbReference type="ARBA" id="ARBA00022692"/>
    </source>
</evidence>